<dbReference type="PANTHER" id="PTHR47481">
    <property type="match status" value="1"/>
</dbReference>
<name>A0AA38W4S9_9ASTR</name>
<feature type="region of interest" description="Disordered" evidence="1">
    <location>
        <begin position="106"/>
        <end position="153"/>
    </location>
</feature>
<dbReference type="EMBL" id="JARYMX010000008">
    <property type="protein sequence ID" value="KAJ9538760.1"/>
    <property type="molecule type" value="Genomic_DNA"/>
</dbReference>
<feature type="compositionally biased region" description="Basic and acidic residues" evidence="1">
    <location>
        <begin position="127"/>
        <end position="136"/>
    </location>
</feature>
<evidence type="ECO:0000256" key="1">
    <source>
        <dbReference type="SAM" id="MobiDB-lite"/>
    </source>
</evidence>
<organism evidence="2 3">
    <name type="scientific">Centaurea solstitialis</name>
    <name type="common">yellow star-thistle</name>
    <dbReference type="NCBI Taxonomy" id="347529"/>
    <lineage>
        <taxon>Eukaryota</taxon>
        <taxon>Viridiplantae</taxon>
        <taxon>Streptophyta</taxon>
        <taxon>Embryophyta</taxon>
        <taxon>Tracheophyta</taxon>
        <taxon>Spermatophyta</taxon>
        <taxon>Magnoliopsida</taxon>
        <taxon>eudicotyledons</taxon>
        <taxon>Gunneridae</taxon>
        <taxon>Pentapetalae</taxon>
        <taxon>asterids</taxon>
        <taxon>campanulids</taxon>
        <taxon>Asterales</taxon>
        <taxon>Asteraceae</taxon>
        <taxon>Carduoideae</taxon>
        <taxon>Cardueae</taxon>
        <taxon>Centaureinae</taxon>
        <taxon>Centaurea</taxon>
    </lineage>
</organism>
<evidence type="ECO:0000313" key="2">
    <source>
        <dbReference type="EMBL" id="KAJ9538760.1"/>
    </source>
</evidence>
<sequence length="153" mass="16787">MEACKRLQDIFQDNKNSRAVTLEQELSHTNMEDYPNASAYCQRLKVLSDQLKNVAYNDVGTLLRQTNPLPSFYQARSMLILEEAGLAKQAANGATSAMAAMYQDNQQPLYSPDASNSSRSYKGARRGGHEGSHDGVHGNNKSNRGGYRGGRSG</sequence>
<feature type="compositionally biased region" description="Polar residues" evidence="1">
    <location>
        <begin position="106"/>
        <end position="120"/>
    </location>
</feature>
<gene>
    <name evidence="2" type="ORF">OSB04_031493</name>
</gene>
<comment type="caution">
    <text evidence="2">The sequence shown here is derived from an EMBL/GenBank/DDBJ whole genome shotgun (WGS) entry which is preliminary data.</text>
</comment>
<accession>A0AA38W4S9</accession>
<evidence type="ECO:0000313" key="3">
    <source>
        <dbReference type="Proteomes" id="UP001172457"/>
    </source>
</evidence>
<keyword evidence="3" id="KW-1185">Reference proteome</keyword>
<proteinExistence type="predicted"/>
<dbReference type="PANTHER" id="PTHR47481:SF10">
    <property type="entry name" value="COPIA-LIKE POLYPROTEIN_RETROTRANSPOSON"/>
    <property type="match status" value="1"/>
</dbReference>
<reference evidence="2" key="1">
    <citation type="submission" date="2023-03" db="EMBL/GenBank/DDBJ databases">
        <title>Chromosome-scale reference genome and RAD-based genetic map of yellow starthistle (Centaurea solstitialis) reveal putative structural variation and QTLs associated with invader traits.</title>
        <authorList>
            <person name="Reatini B."/>
            <person name="Cang F.A."/>
            <person name="Jiang Q."/>
            <person name="Mckibben M.T.W."/>
            <person name="Barker M.S."/>
            <person name="Rieseberg L.H."/>
            <person name="Dlugosch K.M."/>
        </authorList>
    </citation>
    <scope>NUCLEOTIDE SEQUENCE</scope>
    <source>
        <strain evidence="2">CAN-66</strain>
        <tissue evidence="2">Leaf</tissue>
    </source>
</reference>
<dbReference type="AlphaFoldDB" id="A0AA38W4S9"/>
<protein>
    <submittedName>
        <fullName evidence="2">Uncharacterized protein</fullName>
    </submittedName>
</protein>
<dbReference type="Proteomes" id="UP001172457">
    <property type="component" value="Chromosome 8"/>
</dbReference>